<dbReference type="InterPro" id="IPR018449">
    <property type="entry name" value="NIL_domain"/>
</dbReference>
<feature type="domain" description="NIL" evidence="1">
    <location>
        <begin position="19"/>
        <end position="89"/>
    </location>
</feature>
<dbReference type="Gene3D" id="3.30.70.260">
    <property type="match status" value="2"/>
</dbReference>
<evidence type="ECO:0000313" key="3">
    <source>
        <dbReference type="Proteomes" id="UP000232003"/>
    </source>
</evidence>
<dbReference type="SMART" id="SM00930">
    <property type="entry name" value="NIL"/>
    <property type="match status" value="2"/>
</dbReference>
<dbReference type="Proteomes" id="UP000232003">
    <property type="component" value="Chromosome"/>
</dbReference>
<dbReference type="KEGG" id="nfl:COO91_01542"/>
<dbReference type="EMBL" id="CP024785">
    <property type="protein sequence ID" value="AUB35652.1"/>
    <property type="molecule type" value="Genomic_DNA"/>
</dbReference>
<evidence type="ECO:0000313" key="2">
    <source>
        <dbReference type="EMBL" id="AUB35652.1"/>
    </source>
</evidence>
<protein>
    <submittedName>
        <fullName evidence="2">ABC-type methionine transport system, ATPase component</fullName>
    </submittedName>
</protein>
<sequence length="225" mass="25646">MGINLMFQSKSVEPASVHSRILVPQRYHRQPVISRLVSRYDLTVNIKAASLTSDNDSDGWFDLELSGNPQKLTNSLSYLQGLGVNLLELAIATQIQPNQHSLTFPDPGSMSLKDSAWLTNQWQEQFQQWISLGQTSRLRLQVCVLKSYYEEPVISELVSRYGLTVNITSARLQPDTEDDGWFDLDLWGRTKQLYSSLSYLEKLGLPIWLDLSSVYSDVYDGLRLR</sequence>
<evidence type="ECO:0000259" key="1">
    <source>
        <dbReference type="SMART" id="SM00930"/>
    </source>
</evidence>
<dbReference type="AlphaFoldDB" id="A0A2K8SJP4"/>
<dbReference type="Pfam" id="PF09383">
    <property type="entry name" value="NIL"/>
    <property type="match status" value="2"/>
</dbReference>
<accession>A0A2K8SJP4</accession>
<proteinExistence type="predicted"/>
<feature type="domain" description="NIL" evidence="1">
    <location>
        <begin position="136"/>
        <end position="210"/>
    </location>
</feature>
<dbReference type="SUPFAM" id="SSF55021">
    <property type="entry name" value="ACT-like"/>
    <property type="match status" value="2"/>
</dbReference>
<reference evidence="2 3" key="1">
    <citation type="submission" date="2017-11" db="EMBL/GenBank/DDBJ databases">
        <title>Complete genome of a free-living desiccation-tolerant cyanobacterium and its photosynthetic adaptation to extreme terrestrial habitat.</title>
        <authorList>
            <person name="Shang J."/>
        </authorList>
    </citation>
    <scope>NUCLEOTIDE SEQUENCE [LARGE SCALE GENOMIC DNA]</scope>
    <source>
        <strain evidence="2 3">CCNUN1</strain>
    </source>
</reference>
<organism evidence="2 3">
    <name type="scientific">Nostoc flagelliforme CCNUN1</name>
    <dbReference type="NCBI Taxonomy" id="2038116"/>
    <lineage>
        <taxon>Bacteria</taxon>
        <taxon>Bacillati</taxon>
        <taxon>Cyanobacteriota</taxon>
        <taxon>Cyanophyceae</taxon>
        <taxon>Nostocales</taxon>
        <taxon>Nostocaceae</taxon>
        <taxon>Nostoc</taxon>
    </lineage>
</organism>
<dbReference type="InterPro" id="IPR045865">
    <property type="entry name" value="ACT-like_dom_sf"/>
</dbReference>
<name>A0A2K8SJP4_9NOSO</name>
<keyword evidence="3" id="KW-1185">Reference proteome</keyword>
<gene>
    <name evidence="2" type="ORF">COO91_01542</name>
</gene>